<feature type="transmembrane region" description="Helical" evidence="7">
    <location>
        <begin position="457"/>
        <end position="480"/>
    </location>
</feature>
<dbReference type="HAMAP" id="MF_00862">
    <property type="entry name" value="DabB"/>
    <property type="match status" value="1"/>
</dbReference>
<dbReference type="InterPro" id="IPR003945">
    <property type="entry name" value="NU5C-like"/>
</dbReference>
<evidence type="ECO:0000256" key="4">
    <source>
        <dbReference type="ARBA" id="ARBA00022692"/>
    </source>
</evidence>
<feature type="transmembrane region" description="Helical" evidence="7">
    <location>
        <begin position="364"/>
        <end position="381"/>
    </location>
</feature>
<comment type="similarity">
    <text evidence="7">Belongs to the inorganic carbon transporter (TC 9.A.2) DabB family.</text>
</comment>
<gene>
    <name evidence="7" type="primary">dabB</name>
    <name evidence="11" type="ORF">H4K34_01770</name>
</gene>
<dbReference type="PANTHER" id="PTHR42829">
    <property type="entry name" value="NADH-UBIQUINONE OXIDOREDUCTASE CHAIN 5"/>
    <property type="match status" value="1"/>
</dbReference>
<feature type="transmembrane region" description="Helical" evidence="7">
    <location>
        <begin position="36"/>
        <end position="57"/>
    </location>
</feature>
<dbReference type="RefSeq" id="WP_210759122.1">
    <property type="nucleotide sequence ID" value="NZ_CP060139.1"/>
</dbReference>
<comment type="subcellular location">
    <subcellularLocation>
        <location evidence="7">Cell membrane</location>
        <topology evidence="7">Multi-pass membrane protein</topology>
    </subcellularLocation>
    <subcellularLocation>
        <location evidence="1">Endomembrane system</location>
        <topology evidence="1">Multi-pass membrane protein</topology>
    </subcellularLocation>
    <subcellularLocation>
        <location evidence="8">Membrane</location>
        <topology evidence="8">Multi-pass membrane protein</topology>
    </subcellularLocation>
</comment>
<feature type="transmembrane region" description="Helical" evidence="7">
    <location>
        <begin position="269"/>
        <end position="287"/>
    </location>
</feature>
<accession>A0A7H0VFU7</accession>
<dbReference type="KEGG" id="chyd:H4K34_01770"/>
<reference evidence="11 12" key="1">
    <citation type="submission" date="2020-08" db="EMBL/GenBank/DDBJ databases">
        <title>Croceimicrobium hydrocarbonivorans gen. nov., sp. nov., a novel marine bacterium isolated from a bacterial consortium that degrades polyethylene terephthalate.</title>
        <authorList>
            <person name="Liu R."/>
        </authorList>
    </citation>
    <scope>NUCLEOTIDE SEQUENCE [LARGE SCALE GENOMIC DNA]</scope>
    <source>
        <strain evidence="11 12">A20-9</strain>
    </source>
</reference>
<feature type="transmembrane region" description="Helical" evidence="7">
    <location>
        <begin position="419"/>
        <end position="437"/>
    </location>
</feature>
<keyword evidence="3 7" id="KW-1003">Cell membrane</keyword>
<evidence type="ECO:0000256" key="8">
    <source>
        <dbReference type="RuleBase" id="RU000320"/>
    </source>
</evidence>
<dbReference type="GO" id="GO:0005886">
    <property type="term" value="C:plasma membrane"/>
    <property type="evidence" value="ECO:0007669"/>
    <property type="project" value="UniProtKB-SubCell"/>
</dbReference>
<protein>
    <recommendedName>
        <fullName evidence="7">Probable inorganic carbon transporter subunit DabB</fullName>
    </recommendedName>
</protein>
<evidence type="ECO:0000259" key="9">
    <source>
        <dbReference type="Pfam" id="PF00361"/>
    </source>
</evidence>
<evidence type="ECO:0000256" key="7">
    <source>
        <dbReference type="HAMAP-Rule" id="MF_00862"/>
    </source>
</evidence>
<dbReference type="Pfam" id="PF00361">
    <property type="entry name" value="Proton_antipo_M"/>
    <property type="match status" value="1"/>
</dbReference>
<keyword evidence="6 7" id="KW-0472">Membrane</keyword>
<dbReference type="PANTHER" id="PTHR42829:SF1">
    <property type="entry name" value="INORGANIC CARBON TRANSPORTER SUBUNIT DABB-RELATED"/>
    <property type="match status" value="1"/>
</dbReference>
<dbReference type="Proteomes" id="UP000516305">
    <property type="component" value="Chromosome"/>
</dbReference>
<comment type="subunit">
    <text evidence="7">Forms a complex with DabA.</text>
</comment>
<evidence type="ECO:0000256" key="2">
    <source>
        <dbReference type="ARBA" id="ARBA00022448"/>
    </source>
</evidence>
<evidence type="ECO:0000313" key="12">
    <source>
        <dbReference type="Proteomes" id="UP000516305"/>
    </source>
</evidence>
<dbReference type="InterPro" id="IPR001750">
    <property type="entry name" value="ND/Mrp_TM"/>
</dbReference>
<keyword evidence="2 7" id="KW-0813">Transport</keyword>
<dbReference type="InterPro" id="IPR046396">
    <property type="entry name" value="Transporter_DabB"/>
</dbReference>
<dbReference type="AlphaFoldDB" id="A0A7H0VFU7"/>
<dbReference type="GO" id="GO:0015990">
    <property type="term" value="P:electron transport coupled proton transport"/>
    <property type="evidence" value="ECO:0007669"/>
    <property type="project" value="TreeGrafter"/>
</dbReference>
<organism evidence="11 12">
    <name type="scientific">Croceimicrobium hydrocarbonivorans</name>
    <dbReference type="NCBI Taxonomy" id="2761580"/>
    <lineage>
        <taxon>Bacteria</taxon>
        <taxon>Pseudomonadati</taxon>
        <taxon>Bacteroidota</taxon>
        <taxon>Flavobacteriia</taxon>
        <taxon>Flavobacteriales</taxon>
        <taxon>Owenweeksiaceae</taxon>
        <taxon>Croceimicrobium</taxon>
    </lineage>
</organism>
<name>A0A7H0VFU7_9FLAO</name>
<sequence length="519" mass="56626">MTAILLTAILLSPILNLGIGFFYAPKNPKLPNSLTIRSSILGLSMASLALVWVYVQGPMESALFGFADLGFSIRVDRLNSLLLFMINLIAFIVFRYSRNYMDGDSREGAFSAKLALTVALIQFFVLSGNLLLLALSWTGTSMALQRLLLFYGHRERARLAARKKFVVARIADILLISALALIYSEFHTAQLSAIFSQLEAGAWSAQLNAAAILMVLAAALKAVQIPFHSWLLEVMETPTPVSALLHAGLINAGPYLIIRFSPLISGTEAASLLLLSIGALSALYGTAVAPTQPAIKTSLAYSTIGHMGFSLMLSGLGLYSAALLHLMAHSFYKAHSFLSSGSQIDRYRNDQWLNQKAEVSLNRVLMAMILALVIFGGVLTLRGGFEGMSLGLLIVAAIIAVGTSVLLSKSFEEGIELRARFILVLRAMLVVLSFFILEDIIHLALRPEIAQSPELSTVQIFLSIGVLLAFTILALGTYFLPKRFRTSSRFRAMEIHLRNGFYLSVLTDRLFGSLKRANS</sequence>
<feature type="transmembrane region" description="Helical" evidence="7">
    <location>
        <begin position="78"/>
        <end position="96"/>
    </location>
</feature>
<keyword evidence="4 7" id="KW-0812">Transmembrane</keyword>
<feature type="transmembrane region" description="Helical" evidence="7">
    <location>
        <begin position="116"/>
        <end position="144"/>
    </location>
</feature>
<dbReference type="GO" id="GO:0003954">
    <property type="term" value="F:NADH dehydrogenase activity"/>
    <property type="evidence" value="ECO:0007669"/>
    <property type="project" value="TreeGrafter"/>
</dbReference>
<dbReference type="EMBL" id="CP060139">
    <property type="protein sequence ID" value="QNR24595.1"/>
    <property type="molecule type" value="Genomic_DNA"/>
</dbReference>
<evidence type="ECO:0000256" key="5">
    <source>
        <dbReference type="ARBA" id="ARBA00022989"/>
    </source>
</evidence>
<feature type="transmembrane region" description="Helical" evidence="7">
    <location>
        <begin position="165"/>
        <end position="183"/>
    </location>
</feature>
<dbReference type="PRINTS" id="PR01434">
    <property type="entry name" value="NADHDHGNASE5"/>
</dbReference>
<keyword evidence="5 7" id="KW-1133">Transmembrane helix</keyword>
<feature type="transmembrane region" description="Helical" evidence="7">
    <location>
        <begin position="307"/>
        <end position="328"/>
    </location>
</feature>
<dbReference type="GO" id="GO:0012505">
    <property type="term" value="C:endomembrane system"/>
    <property type="evidence" value="ECO:0007669"/>
    <property type="project" value="UniProtKB-SubCell"/>
</dbReference>
<dbReference type="GO" id="GO:0042773">
    <property type="term" value="P:ATP synthesis coupled electron transport"/>
    <property type="evidence" value="ECO:0007669"/>
    <property type="project" value="InterPro"/>
</dbReference>
<dbReference type="GO" id="GO:0008137">
    <property type="term" value="F:NADH dehydrogenase (ubiquinone) activity"/>
    <property type="evidence" value="ECO:0007669"/>
    <property type="project" value="InterPro"/>
</dbReference>
<dbReference type="Pfam" id="PF00662">
    <property type="entry name" value="Proton_antipo_N"/>
    <property type="match status" value="1"/>
</dbReference>
<keyword evidence="12" id="KW-1185">Reference proteome</keyword>
<keyword evidence="11" id="KW-0830">Ubiquinone</keyword>
<evidence type="ECO:0000256" key="1">
    <source>
        <dbReference type="ARBA" id="ARBA00004127"/>
    </source>
</evidence>
<evidence type="ECO:0000256" key="3">
    <source>
        <dbReference type="ARBA" id="ARBA00022475"/>
    </source>
</evidence>
<dbReference type="InterPro" id="IPR001516">
    <property type="entry name" value="Proton_antipo_N"/>
</dbReference>
<evidence type="ECO:0000256" key="6">
    <source>
        <dbReference type="ARBA" id="ARBA00023136"/>
    </source>
</evidence>
<proteinExistence type="inferred from homology"/>
<evidence type="ECO:0000313" key="11">
    <source>
        <dbReference type="EMBL" id="QNR24595.1"/>
    </source>
</evidence>
<feature type="domain" description="NADH:quinone oxidoreductase/Mrp antiporter transmembrane" evidence="9">
    <location>
        <begin position="127"/>
        <end position="376"/>
    </location>
</feature>
<feature type="transmembrane region" description="Helical" evidence="7">
    <location>
        <begin position="387"/>
        <end position="407"/>
    </location>
</feature>
<comment type="function">
    <text evidence="7">Part of an energy-coupled inorganic carbon pump.</text>
</comment>
<feature type="domain" description="NADH-Ubiquinone oxidoreductase (complex I) chain 5 N-terminal" evidence="10">
    <location>
        <begin position="68"/>
        <end position="109"/>
    </location>
</feature>
<evidence type="ECO:0000259" key="10">
    <source>
        <dbReference type="Pfam" id="PF00662"/>
    </source>
</evidence>